<comment type="subcellular location">
    <subcellularLocation>
        <location evidence="2">Gas vesicle</location>
    </subcellularLocation>
</comment>
<keyword evidence="1" id="KW-0304">Gas vesicle</keyword>
<reference evidence="4 5" key="1">
    <citation type="submission" date="2024-09" db="EMBL/GenBank/DDBJ databases">
        <title>Floridaenema gen nov. (Aerosakkonemataceae, Aerosakkonematales ord. nov., Cyanobacteria) from benthic tropical and subtropical fresh waters, with the description of four new species.</title>
        <authorList>
            <person name="Moretto J.A."/>
            <person name="Berthold D.E."/>
            <person name="Lefler F.W."/>
            <person name="Huang I.-S."/>
            <person name="Laughinghouse H. IV."/>
        </authorList>
    </citation>
    <scope>NUCLEOTIDE SEQUENCE [LARGE SCALE GENOMIC DNA]</scope>
    <source>
        <strain evidence="4 5">BLCC-F46</strain>
    </source>
</reference>
<evidence type="ECO:0000256" key="3">
    <source>
        <dbReference type="ARBA" id="ARBA00035643"/>
    </source>
</evidence>
<evidence type="ECO:0000256" key="2">
    <source>
        <dbReference type="ARBA" id="ARBA00035108"/>
    </source>
</evidence>
<name>A0ABV4WXW2_9CYAN</name>
<dbReference type="PANTHER" id="PTHR36852">
    <property type="entry name" value="PROTEIN GVPL 2"/>
    <property type="match status" value="1"/>
</dbReference>
<proteinExistence type="inferred from homology"/>
<evidence type="ECO:0000313" key="5">
    <source>
        <dbReference type="Proteomes" id="UP001576774"/>
    </source>
</evidence>
<sequence length="227" mass="25803">MESSNLYTYCFLNTPNAAIELPIGINQPGFLVSSAGVAALVEAEVDLESIKEDDQKLIQAVVEHDHVICQIFSHTTVLPLRFGTSFASQESLLNHLESHAQEYLEKLQQLKGKGEYILKFTSRTLEDEPISNEAGGRQYFLAKKQRYQAQQNFYTAQAAEWENMVSQITEIHKSAVVVEPQNDQAKIYLLVSRQEESLLAEQFLSWQKACHRWELSLGEALPPYHFI</sequence>
<organism evidence="4 5">
    <name type="scientific">Floridaenema aerugineum BLCC-F46</name>
    <dbReference type="NCBI Taxonomy" id="3153654"/>
    <lineage>
        <taxon>Bacteria</taxon>
        <taxon>Bacillati</taxon>
        <taxon>Cyanobacteriota</taxon>
        <taxon>Cyanophyceae</taxon>
        <taxon>Oscillatoriophycideae</taxon>
        <taxon>Aerosakkonematales</taxon>
        <taxon>Aerosakkonemataceae</taxon>
        <taxon>Floridanema</taxon>
        <taxon>Floridanema aerugineum</taxon>
    </lineage>
</organism>
<dbReference type="Proteomes" id="UP001576774">
    <property type="component" value="Unassembled WGS sequence"/>
</dbReference>
<keyword evidence="5" id="KW-1185">Reference proteome</keyword>
<protein>
    <submittedName>
        <fullName evidence="4">GvpL/GvpF family gas vesicle protein</fullName>
    </submittedName>
</protein>
<dbReference type="RefSeq" id="WP_413268521.1">
    <property type="nucleotide sequence ID" value="NZ_JBHFNQ010000005.1"/>
</dbReference>
<dbReference type="InterPro" id="IPR009430">
    <property type="entry name" value="GvpL/GvpF"/>
</dbReference>
<dbReference type="EMBL" id="JBHFNQ010000005">
    <property type="protein sequence ID" value="MFB2875356.1"/>
    <property type="molecule type" value="Genomic_DNA"/>
</dbReference>
<comment type="caution">
    <text evidence="4">The sequence shown here is derived from an EMBL/GenBank/DDBJ whole genome shotgun (WGS) entry which is preliminary data.</text>
</comment>
<gene>
    <name evidence="4" type="ORF">ACE1CC_00535</name>
</gene>
<dbReference type="Pfam" id="PF06386">
    <property type="entry name" value="GvpL_GvpF"/>
    <property type="match status" value="1"/>
</dbReference>
<evidence type="ECO:0000313" key="4">
    <source>
        <dbReference type="EMBL" id="MFB2875356.1"/>
    </source>
</evidence>
<accession>A0ABV4WXW2</accession>
<comment type="similarity">
    <text evidence="3">Belongs to the gas vesicle GvpF/GvpL family.</text>
</comment>
<dbReference type="PANTHER" id="PTHR36852:SF1">
    <property type="entry name" value="PROTEIN GVPL 2"/>
    <property type="match status" value="1"/>
</dbReference>
<evidence type="ECO:0000256" key="1">
    <source>
        <dbReference type="ARBA" id="ARBA00022987"/>
    </source>
</evidence>